<protein>
    <recommendedName>
        <fullName evidence="5">Cell division protein FtsB</fullName>
    </recommendedName>
</protein>
<dbReference type="AlphaFoldDB" id="A0A8J7SGV1"/>
<evidence type="ECO:0000313" key="3">
    <source>
        <dbReference type="EMBL" id="MBK1790365.1"/>
    </source>
</evidence>
<evidence type="ECO:0000256" key="1">
    <source>
        <dbReference type="SAM" id="Coils"/>
    </source>
</evidence>
<keyword evidence="2" id="KW-0472">Membrane</keyword>
<keyword evidence="1" id="KW-0175">Coiled coil</keyword>
<dbReference type="EMBL" id="JAENIM010000021">
    <property type="protein sequence ID" value="MBK1790365.1"/>
    <property type="molecule type" value="Genomic_DNA"/>
</dbReference>
<evidence type="ECO:0000256" key="2">
    <source>
        <dbReference type="SAM" id="Phobius"/>
    </source>
</evidence>
<name>A0A8J7SGV1_9BACT</name>
<gene>
    <name evidence="3" type="ORF">JIN82_04250</name>
</gene>
<reference evidence="3" key="1">
    <citation type="submission" date="2021-01" db="EMBL/GenBank/DDBJ databases">
        <title>Modified the classification status of verrucomicrobia.</title>
        <authorList>
            <person name="Feng X."/>
        </authorList>
    </citation>
    <scope>NUCLEOTIDE SEQUENCE</scope>
    <source>
        <strain evidence="3">_KCTC 22039</strain>
    </source>
</reference>
<proteinExistence type="predicted"/>
<feature type="coiled-coil region" evidence="1">
    <location>
        <begin position="57"/>
        <end position="84"/>
    </location>
</feature>
<keyword evidence="2" id="KW-1133">Transmembrane helix</keyword>
<evidence type="ECO:0000313" key="4">
    <source>
        <dbReference type="Proteomes" id="UP000624703"/>
    </source>
</evidence>
<accession>A0A8J7SGV1</accession>
<dbReference type="Proteomes" id="UP000624703">
    <property type="component" value="Unassembled WGS sequence"/>
</dbReference>
<keyword evidence="4" id="KW-1185">Reference proteome</keyword>
<sequence>MAFDKHSEPYYASAGEFNRIQKRTAQMQAGVRLAVCLLVLVFCSAVFASAIPHYLKLQEMETELAEQKEREEVSMEKLDRIERMSRGIDEDPAYMELKGRDRLNLYKEGEKIFRFERQ</sequence>
<feature type="transmembrane region" description="Helical" evidence="2">
    <location>
        <begin position="29"/>
        <end position="51"/>
    </location>
</feature>
<dbReference type="RefSeq" id="WP_200310398.1">
    <property type="nucleotide sequence ID" value="NZ_JAENIM010000021.1"/>
</dbReference>
<evidence type="ECO:0008006" key="5">
    <source>
        <dbReference type="Google" id="ProtNLM"/>
    </source>
</evidence>
<comment type="caution">
    <text evidence="3">The sequence shown here is derived from an EMBL/GenBank/DDBJ whole genome shotgun (WGS) entry which is preliminary data.</text>
</comment>
<organism evidence="3 4">
    <name type="scientific">Persicirhabdus sediminis</name>
    <dbReference type="NCBI Taxonomy" id="454144"/>
    <lineage>
        <taxon>Bacteria</taxon>
        <taxon>Pseudomonadati</taxon>
        <taxon>Verrucomicrobiota</taxon>
        <taxon>Verrucomicrobiia</taxon>
        <taxon>Verrucomicrobiales</taxon>
        <taxon>Verrucomicrobiaceae</taxon>
        <taxon>Persicirhabdus</taxon>
    </lineage>
</organism>
<keyword evidence="2" id="KW-0812">Transmembrane</keyword>